<organism evidence="1 2">
    <name type="scientific">Athelia psychrophila</name>
    <dbReference type="NCBI Taxonomy" id="1759441"/>
    <lineage>
        <taxon>Eukaryota</taxon>
        <taxon>Fungi</taxon>
        <taxon>Dikarya</taxon>
        <taxon>Basidiomycota</taxon>
        <taxon>Agaricomycotina</taxon>
        <taxon>Agaricomycetes</taxon>
        <taxon>Agaricomycetidae</taxon>
        <taxon>Atheliales</taxon>
        <taxon>Atheliaceae</taxon>
        <taxon>Athelia</taxon>
    </lineage>
</organism>
<gene>
    <name evidence="1" type="ORF">FIBSPDRAFT_851877</name>
</gene>
<reference evidence="1 2" key="1">
    <citation type="journal article" date="2016" name="Mol. Biol. Evol.">
        <title>Comparative Genomics of Early-Diverging Mushroom-Forming Fungi Provides Insights into the Origins of Lignocellulose Decay Capabilities.</title>
        <authorList>
            <person name="Nagy L.G."/>
            <person name="Riley R."/>
            <person name="Tritt A."/>
            <person name="Adam C."/>
            <person name="Daum C."/>
            <person name="Floudas D."/>
            <person name="Sun H."/>
            <person name="Yadav J.S."/>
            <person name="Pangilinan J."/>
            <person name="Larsson K.H."/>
            <person name="Matsuura K."/>
            <person name="Barry K."/>
            <person name="Labutti K."/>
            <person name="Kuo R."/>
            <person name="Ohm R.A."/>
            <person name="Bhattacharya S.S."/>
            <person name="Shirouzu T."/>
            <person name="Yoshinaga Y."/>
            <person name="Martin F.M."/>
            <person name="Grigoriev I.V."/>
            <person name="Hibbett D.S."/>
        </authorList>
    </citation>
    <scope>NUCLEOTIDE SEQUENCE [LARGE SCALE GENOMIC DNA]</scope>
    <source>
        <strain evidence="1 2">CBS 109695</strain>
    </source>
</reference>
<name>A0A166S5V3_9AGAM</name>
<sequence length="88" mass="9262">MRSVSSILKPVLQALEARCMMSAASPSSPHLKYPEIVVTATPGAREGAEAGAQYTKIVALLPARSADYVRAVLWGTSPSCGLGYQRGI</sequence>
<protein>
    <submittedName>
        <fullName evidence="1">Uncharacterized protein</fullName>
    </submittedName>
</protein>
<evidence type="ECO:0000313" key="2">
    <source>
        <dbReference type="Proteomes" id="UP000076532"/>
    </source>
</evidence>
<keyword evidence="2" id="KW-1185">Reference proteome</keyword>
<proteinExistence type="predicted"/>
<dbReference type="EMBL" id="KV417500">
    <property type="protein sequence ID" value="KZP29046.1"/>
    <property type="molecule type" value="Genomic_DNA"/>
</dbReference>
<dbReference type="Proteomes" id="UP000076532">
    <property type="component" value="Unassembled WGS sequence"/>
</dbReference>
<feature type="non-terminal residue" evidence="1">
    <location>
        <position position="88"/>
    </location>
</feature>
<dbReference type="AlphaFoldDB" id="A0A166S5V3"/>
<evidence type="ECO:0000313" key="1">
    <source>
        <dbReference type="EMBL" id="KZP29046.1"/>
    </source>
</evidence>
<accession>A0A166S5V3</accession>